<dbReference type="RefSeq" id="WP_156090921.1">
    <property type="nucleotide sequence ID" value="NZ_BSPF01000003.1"/>
</dbReference>
<dbReference type="EMBL" id="VLKT01000004">
    <property type="protein sequence ID" value="TWI41976.1"/>
    <property type="molecule type" value="Genomic_DNA"/>
</dbReference>
<evidence type="ECO:0000313" key="1">
    <source>
        <dbReference type="EMBL" id="TWI41976.1"/>
    </source>
</evidence>
<reference evidence="1 2" key="1">
    <citation type="journal article" date="2015" name="Stand. Genomic Sci.">
        <title>Genomic Encyclopedia of Bacterial and Archaeal Type Strains, Phase III: the genomes of soil and plant-associated and newly described type strains.</title>
        <authorList>
            <person name="Whitman W.B."/>
            <person name="Woyke T."/>
            <person name="Klenk H.P."/>
            <person name="Zhou Y."/>
            <person name="Lilburn T.G."/>
            <person name="Beck B.J."/>
            <person name="De Vos P."/>
            <person name="Vandamme P."/>
            <person name="Eisen J.A."/>
            <person name="Garrity G."/>
            <person name="Hugenholtz P."/>
            <person name="Kyrpides N.C."/>
        </authorList>
    </citation>
    <scope>NUCLEOTIDE SEQUENCE [LARGE SCALE GENOMIC DNA]</scope>
    <source>
        <strain evidence="1 2">CGMCC 1.2546</strain>
    </source>
</reference>
<dbReference type="Proteomes" id="UP000317122">
    <property type="component" value="Unassembled WGS sequence"/>
</dbReference>
<sequence>MGDVPGINNSTQLTPEQLLEKQKAHDIRMLGLKFESAMQESKQAAMNRMAEGIARASS</sequence>
<dbReference type="AlphaFoldDB" id="A0A562PDC5"/>
<gene>
    <name evidence="1" type="ORF">IQ26_00900</name>
</gene>
<name>A0A562PDC5_9HYPH</name>
<proteinExistence type="predicted"/>
<keyword evidence="2" id="KW-1185">Reference proteome</keyword>
<protein>
    <submittedName>
        <fullName evidence="1">Uncharacterized protein</fullName>
    </submittedName>
</protein>
<accession>A0A562PDC5</accession>
<evidence type="ECO:0000313" key="2">
    <source>
        <dbReference type="Proteomes" id="UP000317122"/>
    </source>
</evidence>
<organism evidence="1 2">
    <name type="scientific">Mesorhizobium tianshanense</name>
    <dbReference type="NCBI Taxonomy" id="39844"/>
    <lineage>
        <taxon>Bacteria</taxon>
        <taxon>Pseudomonadati</taxon>
        <taxon>Pseudomonadota</taxon>
        <taxon>Alphaproteobacteria</taxon>
        <taxon>Hyphomicrobiales</taxon>
        <taxon>Phyllobacteriaceae</taxon>
        <taxon>Mesorhizobium</taxon>
    </lineage>
</organism>
<comment type="caution">
    <text evidence="1">The sequence shown here is derived from an EMBL/GenBank/DDBJ whole genome shotgun (WGS) entry which is preliminary data.</text>
</comment>